<protein>
    <recommendedName>
        <fullName evidence="3">Protein containing DUF1178</fullName>
    </recommendedName>
</protein>
<dbReference type="AlphaFoldDB" id="A0A3P3ZQC6"/>
<gene>
    <name evidence="2" type="ORF">CARN8_530005</name>
</gene>
<evidence type="ECO:0008006" key="3">
    <source>
        <dbReference type="Google" id="ProtNLM"/>
    </source>
</evidence>
<proteinExistence type="predicted"/>
<feature type="region of interest" description="Disordered" evidence="1">
    <location>
        <begin position="46"/>
        <end position="72"/>
    </location>
</feature>
<accession>A0A3P3ZQC6</accession>
<feature type="region of interest" description="Disordered" evidence="1">
    <location>
        <begin position="145"/>
        <end position="164"/>
    </location>
</feature>
<reference evidence="2" key="1">
    <citation type="submission" date="2018-10" db="EMBL/GenBank/DDBJ databases">
        <authorList>
            <person name="Plewniak F."/>
        </authorList>
    </citation>
    <scope>NUCLEOTIDE SEQUENCE</scope>
</reference>
<dbReference type="InterPro" id="IPR009562">
    <property type="entry name" value="DUF1178"/>
</dbReference>
<sequence length="164" mass="17516">MVFYSLKCALGHDFEGWFASEESFSAQRARGYVTCPYCQSHQISATPQAPEPQVTACDPLEESGQQAGSQEPAAPLDEILSHLTSPFSAQTSPAVLVATIQALTIFQLKLIQSVLTNLNASLSEEEKSMVARSPTIVVFENASPVSAEEGEVTGPDESITGTVH</sequence>
<dbReference type="Pfam" id="PF06676">
    <property type="entry name" value="DUF1178"/>
    <property type="match status" value="1"/>
</dbReference>
<evidence type="ECO:0000256" key="1">
    <source>
        <dbReference type="SAM" id="MobiDB-lite"/>
    </source>
</evidence>
<name>A0A3P3ZQC6_9ZZZZ</name>
<organism evidence="2">
    <name type="scientific">mine drainage metagenome</name>
    <dbReference type="NCBI Taxonomy" id="410659"/>
    <lineage>
        <taxon>unclassified sequences</taxon>
        <taxon>metagenomes</taxon>
        <taxon>ecological metagenomes</taxon>
    </lineage>
</organism>
<dbReference type="EMBL" id="UOYP01000479">
    <property type="protein sequence ID" value="VAY89123.1"/>
    <property type="molecule type" value="Genomic_DNA"/>
</dbReference>
<evidence type="ECO:0000313" key="2">
    <source>
        <dbReference type="EMBL" id="VAY89123.1"/>
    </source>
</evidence>